<evidence type="ECO:0000259" key="7">
    <source>
        <dbReference type="PROSITE" id="PS50850"/>
    </source>
</evidence>
<feature type="transmembrane region" description="Helical" evidence="6">
    <location>
        <begin position="113"/>
        <end position="134"/>
    </location>
</feature>
<feature type="transmembrane region" description="Helical" evidence="6">
    <location>
        <begin position="236"/>
        <end position="254"/>
    </location>
</feature>
<dbReference type="AlphaFoldDB" id="A0A1G7H4Z4"/>
<organism evidence="8 9">
    <name type="scientific">Rhodospira trueperi</name>
    <dbReference type="NCBI Taxonomy" id="69960"/>
    <lineage>
        <taxon>Bacteria</taxon>
        <taxon>Pseudomonadati</taxon>
        <taxon>Pseudomonadota</taxon>
        <taxon>Alphaproteobacteria</taxon>
        <taxon>Rhodospirillales</taxon>
        <taxon>Rhodospirillaceae</taxon>
        <taxon>Rhodospira</taxon>
    </lineage>
</organism>
<protein>
    <submittedName>
        <fullName evidence="8">Predicted arabinose efflux permease, MFS family</fullName>
    </submittedName>
</protein>
<dbReference type="Gene3D" id="1.20.1250.20">
    <property type="entry name" value="MFS general substrate transporter like domains"/>
    <property type="match status" value="1"/>
</dbReference>
<dbReference type="InterPro" id="IPR050189">
    <property type="entry name" value="MFS_Efflux_Transporters"/>
</dbReference>
<keyword evidence="5 6" id="KW-0472">Membrane</keyword>
<reference evidence="8 9" key="1">
    <citation type="submission" date="2016-10" db="EMBL/GenBank/DDBJ databases">
        <authorList>
            <person name="de Groot N.N."/>
        </authorList>
    </citation>
    <scope>NUCLEOTIDE SEQUENCE [LARGE SCALE GENOMIC DNA]</scope>
    <source>
        <strain evidence="8 9">ATCC 700224</strain>
    </source>
</reference>
<evidence type="ECO:0000256" key="2">
    <source>
        <dbReference type="ARBA" id="ARBA00022475"/>
    </source>
</evidence>
<dbReference type="EMBL" id="FNAP01000018">
    <property type="protein sequence ID" value="SDE95486.1"/>
    <property type="molecule type" value="Genomic_DNA"/>
</dbReference>
<keyword evidence="3 6" id="KW-0812">Transmembrane</keyword>
<dbReference type="STRING" id="69960.SAMN05421720_1184"/>
<evidence type="ECO:0000313" key="8">
    <source>
        <dbReference type="EMBL" id="SDE95486.1"/>
    </source>
</evidence>
<dbReference type="InterPro" id="IPR011701">
    <property type="entry name" value="MFS"/>
</dbReference>
<dbReference type="Pfam" id="PF07690">
    <property type="entry name" value="MFS_1"/>
    <property type="match status" value="1"/>
</dbReference>
<evidence type="ECO:0000256" key="1">
    <source>
        <dbReference type="ARBA" id="ARBA00004651"/>
    </source>
</evidence>
<keyword evidence="4 6" id="KW-1133">Transmembrane helix</keyword>
<dbReference type="GO" id="GO:0022857">
    <property type="term" value="F:transmembrane transporter activity"/>
    <property type="evidence" value="ECO:0007669"/>
    <property type="project" value="InterPro"/>
</dbReference>
<dbReference type="GO" id="GO:0005886">
    <property type="term" value="C:plasma membrane"/>
    <property type="evidence" value="ECO:0007669"/>
    <property type="project" value="UniProtKB-SubCell"/>
</dbReference>
<dbReference type="SUPFAM" id="SSF103473">
    <property type="entry name" value="MFS general substrate transporter"/>
    <property type="match status" value="1"/>
</dbReference>
<dbReference type="PROSITE" id="PS51257">
    <property type="entry name" value="PROKAR_LIPOPROTEIN"/>
    <property type="match status" value="1"/>
</dbReference>
<feature type="transmembrane region" description="Helical" evidence="6">
    <location>
        <begin position="176"/>
        <end position="196"/>
    </location>
</feature>
<accession>A0A1G7H4Z4</accession>
<feature type="domain" description="Major facilitator superfamily (MFS) profile" evidence="7">
    <location>
        <begin position="1"/>
        <end position="286"/>
    </location>
</feature>
<evidence type="ECO:0000313" key="9">
    <source>
        <dbReference type="Proteomes" id="UP000199412"/>
    </source>
</evidence>
<feature type="transmembrane region" description="Helical" evidence="6">
    <location>
        <begin position="260"/>
        <end position="282"/>
    </location>
</feature>
<dbReference type="PROSITE" id="PS50850">
    <property type="entry name" value="MFS"/>
    <property type="match status" value="1"/>
</dbReference>
<comment type="subcellular location">
    <subcellularLocation>
        <location evidence="1">Cell membrane</location>
        <topology evidence="1">Multi-pass membrane protein</topology>
    </subcellularLocation>
</comment>
<dbReference type="InterPro" id="IPR036259">
    <property type="entry name" value="MFS_trans_sf"/>
</dbReference>
<feature type="transmembrane region" description="Helical" evidence="6">
    <location>
        <begin position="202"/>
        <end position="224"/>
    </location>
</feature>
<gene>
    <name evidence="8" type="ORF">SAMN05421720_1184</name>
</gene>
<feature type="transmembrane region" description="Helical" evidence="6">
    <location>
        <begin position="35"/>
        <end position="59"/>
    </location>
</feature>
<keyword evidence="9" id="KW-1185">Reference proteome</keyword>
<evidence type="ECO:0000256" key="6">
    <source>
        <dbReference type="SAM" id="Phobius"/>
    </source>
</evidence>
<dbReference type="PANTHER" id="PTHR43124">
    <property type="entry name" value="PURINE EFFLUX PUMP PBUE"/>
    <property type="match status" value="1"/>
</dbReference>
<keyword evidence="2" id="KW-1003">Cell membrane</keyword>
<dbReference type="PANTHER" id="PTHR43124:SF3">
    <property type="entry name" value="CHLORAMPHENICOL EFFLUX PUMP RV0191"/>
    <property type="match status" value="1"/>
</dbReference>
<dbReference type="RefSeq" id="WP_218128473.1">
    <property type="nucleotide sequence ID" value="NZ_FNAP01000018.1"/>
</dbReference>
<evidence type="ECO:0000256" key="3">
    <source>
        <dbReference type="ARBA" id="ARBA00022692"/>
    </source>
</evidence>
<feature type="transmembrane region" description="Helical" evidence="6">
    <location>
        <begin position="149"/>
        <end position="169"/>
    </location>
</feature>
<proteinExistence type="predicted"/>
<dbReference type="InterPro" id="IPR020846">
    <property type="entry name" value="MFS_dom"/>
</dbReference>
<evidence type="ECO:0000256" key="5">
    <source>
        <dbReference type="ARBA" id="ARBA00023136"/>
    </source>
</evidence>
<dbReference type="Proteomes" id="UP000199412">
    <property type="component" value="Unassembled WGS sequence"/>
</dbReference>
<feature type="transmembrane region" description="Helical" evidence="6">
    <location>
        <begin position="65"/>
        <end position="83"/>
    </location>
</feature>
<sequence>MAVLRAVQGLAASSFAPIALSCLTEALPPRKRATAIGAMSTAFLVAGIFGQVLASSLALWWDWRAVFVVTAAVLLCAGLLIQATGTEPASDRHDGHLGARFAALARFAAQPRILLLCCAHITLLLSFVAMYSALGPHLVGFDVDPSRIIVLRLVGLPGMFAALGVGWIASRIGMAGVARAGFLVAAVGLSVEAALAQSLTGVAVGSLIFVTGVALAVPAMITLFGAAAAPNRAAGMALNGVVLFVGASIGPLAASGTLGFSTLLAVLAVVLAAAAVFITLFARAQRRREALA</sequence>
<evidence type="ECO:0000256" key="4">
    <source>
        <dbReference type="ARBA" id="ARBA00022989"/>
    </source>
</evidence>
<name>A0A1G7H4Z4_9PROT</name>